<evidence type="ECO:0000256" key="7">
    <source>
        <dbReference type="ARBA" id="ARBA00038298"/>
    </source>
</evidence>
<comment type="subcellular location">
    <subcellularLocation>
        <location evidence="1">Membrane</location>
        <topology evidence="1">Multi-pass membrane protein</topology>
    </subcellularLocation>
</comment>
<evidence type="ECO:0000313" key="11">
    <source>
        <dbReference type="Proteomes" id="UP001281761"/>
    </source>
</evidence>
<feature type="transmembrane region" description="Helical" evidence="8">
    <location>
        <begin position="260"/>
        <end position="285"/>
    </location>
</feature>
<evidence type="ECO:0000256" key="5">
    <source>
        <dbReference type="ARBA" id="ARBA00023136"/>
    </source>
</evidence>
<evidence type="ECO:0000256" key="2">
    <source>
        <dbReference type="ARBA" id="ARBA00022679"/>
    </source>
</evidence>
<dbReference type="PANTHER" id="PTHR22883:SF23">
    <property type="entry name" value="PALMITOYLTRANSFERASE ZDHHC6"/>
    <property type="match status" value="1"/>
</dbReference>
<name>A0ABQ9X6M8_9EUKA</name>
<comment type="similarity">
    <text evidence="7">Belongs to the DHHC palmitoyltransferase family. PFA5 subfamily.</text>
</comment>
<comment type="caution">
    <text evidence="10">The sequence shown here is derived from an EMBL/GenBank/DDBJ whole genome shotgun (WGS) entry which is preliminary data.</text>
</comment>
<evidence type="ECO:0000256" key="8">
    <source>
        <dbReference type="RuleBase" id="RU079119"/>
    </source>
</evidence>
<reference evidence="10 11" key="1">
    <citation type="journal article" date="2022" name="bioRxiv">
        <title>Genomics of Preaxostyla Flagellates Illuminates Evolutionary Transitions and the Path Towards Mitochondrial Loss.</title>
        <authorList>
            <person name="Novak L.V.F."/>
            <person name="Treitli S.C."/>
            <person name="Pyrih J."/>
            <person name="Halakuc P."/>
            <person name="Pipaliya S.V."/>
            <person name="Vacek V."/>
            <person name="Brzon O."/>
            <person name="Soukal P."/>
            <person name="Eme L."/>
            <person name="Dacks J.B."/>
            <person name="Karnkowska A."/>
            <person name="Elias M."/>
            <person name="Hampl V."/>
        </authorList>
    </citation>
    <scope>NUCLEOTIDE SEQUENCE [LARGE SCALE GENOMIC DNA]</scope>
    <source>
        <strain evidence="10">NAU3</strain>
        <tissue evidence="10">Gut</tissue>
    </source>
</reference>
<evidence type="ECO:0000313" key="10">
    <source>
        <dbReference type="EMBL" id="KAK2947404.1"/>
    </source>
</evidence>
<feature type="transmembrane region" description="Helical" evidence="8">
    <location>
        <begin position="228"/>
        <end position="248"/>
    </location>
</feature>
<evidence type="ECO:0000259" key="9">
    <source>
        <dbReference type="Pfam" id="PF01529"/>
    </source>
</evidence>
<proteinExistence type="inferred from homology"/>
<keyword evidence="5 8" id="KW-0472">Membrane</keyword>
<dbReference type="PROSITE" id="PS50216">
    <property type="entry name" value="DHHC"/>
    <property type="match status" value="1"/>
</dbReference>
<evidence type="ECO:0000256" key="4">
    <source>
        <dbReference type="ARBA" id="ARBA00022989"/>
    </source>
</evidence>
<evidence type="ECO:0000256" key="1">
    <source>
        <dbReference type="ARBA" id="ARBA00004141"/>
    </source>
</evidence>
<feature type="transmembrane region" description="Helical" evidence="8">
    <location>
        <begin position="63"/>
        <end position="82"/>
    </location>
</feature>
<protein>
    <recommendedName>
        <fullName evidence="8">Palmitoyltransferase</fullName>
        <ecNumber evidence="8">2.3.1.225</ecNumber>
    </recommendedName>
</protein>
<keyword evidence="2 8" id="KW-0808">Transferase</keyword>
<dbReference type="InterPro" id="IPR001594">
    <property type="entry name" value="Palmitoyltrfase_DHHC"/>
</dbReference>
<dbReference type="Pfam" id="PF01529">
    <property type="entry name" value="DHHC"/>
    <property type="match status" value="1"/>
</dbReference>
<keyword evidence="4 8" id="KW-1133">Transmembrane helix</keyword>
<feature type="domain" description="Palmitoyltransferase DHHC" evidence="9">
    <location>
        <begin position="183"/>
        <end position="303"/>
    </location>
</feature>
<dbReference type="EC" id="2.3.1.225" evidence="8"/>
<dbReference type="InterPro" id="IPR039859">
    <property type="entry name" value="PFA4/ZDH16/20/ERF2-like"/>
</dbReference>
<keyword evidence="6 8" id="KW-0012">Acyltransferase</keyword>
<evidence type="ECO:0000256" key="3">
    <source>
        <dbReference type="ARBA" id="ARBA00022692"/>
    </source>
</evidence>
<evidence type="ECO:0000256" key="6">
    <source>
        <dbReference type="ARBA" id="ARBA00023315"/>
    </source>
</evidence>
<dbReference type="PANTHER" id="PTHR22883">
    <property type="entry name" value="ZINC FINGER DHHC DOMAIN CONTAINING PROTEIN"/>
    <property type="match status" value="1"/>
</dbReference>
<comment type="catalytic activity">
    <reaction evidence="8">
        <text>L-cysteinyl-[protein] + hexadecanoyl-CoA = S-hexadecanoyl-L-cysteinyl-[protein] + CoA</text>
        <dbReference type="Rhea" id="RHEA:36683"/>
        <dbReference type="Rhea" id="RHEA-COMP:10131"/>
        <dbReference type="Rhea" id="RHEA-COMP:11032"/>
        <dbReference type="ChEBI" id="CHEBI:29950"/>
        <dbReference type="ChEBI" id="CHEBI:57287"/>
        <dbReference type="ChEBI" id="CHEBI:57379"/>
        <dbReference type="ChEBI" id="CHEBI:74151"/>
        <dbReference type="EC" id="2.3.1.225"/>
    </reaction>
</comment>
<dbReference type="GO" id="GO:0019706">
    <property type="term" value="F:protein-cysteine S-palmitoyltransferase activity"/>
    <property type="evidence" value="ECO:0007669"/>
    <property type="project" value="UniProtKB-EC"/>
</dbReference>
<sequence length="350" mass="40712">MKGFTRYRKYAPEHHFRFRRCSQCRTDFSVYGALILVNFLQISTLVIYFIYPFRYYLTTSKTYATISTLIYITLFIFEGYAFHMALWLDPGTAPQEWIDDIDQIILHANLTVSSLPATKINVSSTNSSSASHNNRYLTPVTIDPNSFENHHLPTSDMPPHSLQETEQDQIDDPPIPDELEGIMFCSKCQRLRPPRAHHCSTCGKCQLMMDHHCPWIANCVGQQNHKHFVLFLFYTCILAVWHMIMLINSMNKYSASSYNYIHLTFLILDTIIMVVLTLGAGGLLIQHLYFGFRNCTELEFMQNSSKPPYDTHNIWKNWKAFFGRNWWSFLLPFTMSVFDNGGLLQHKTNI</sequence>
<keyword evidence="11" id="KW-1185">Reference proteome</keyword>
<organism evidence="10 11">
    <name type="scientific">Blattamonas nauphoetae</name>
    <dbReference type="NCBI Taxonomy" id="2049346"/>
    <lineage>
        <taxon>Eukaryota</taxon>
        <taxon>Metamonada</taxon>
        <taxon>Preaxostyla</taxon>
        <taxon>Oxymonadida</taxon>
        <taxon>Blattamonas</taxon>
    </lineage>
</organism>
<gene>
    <name evidence="10" type="ORF">BLNAU_17650</name>
</gene>
<accession>A0ABQ9X6M8</accession>
<keyword evidence="3 8" id="KW-0812">Transmembrane</keyword>
<comment type="domain">
    <text evidence="8">The DHHC domain is required for palmitoyltransferase activity.</text>
</comment>
<feature type="transmembrane region" description="Helical" evidence="8">
    <location>
        <begin position="28"/>
        <end position="51"/>
    </location>
</feature>
<dbReference type="EMBL" id="JARBJD010000202">
    <property type="protein sequence ID" value="KAK2947404.1"/>
    <property type="molecule type" value="Genomic_DNA"/>
</dbReference>
<dbReference type="Proteomes" id="UP001281761">
    <property type="component" value="Unassembled WGS sequence"/>
</dbReference>